<organism evidence="3">
    <name type="scientific">Tanacetum cinerariifolium</name>
    <name type="common">Dalmatian daisy</name>
    <name type="synonym">Chrysanthemum cinerariifolium</name>
    <dbReference type="NCBI Taxonomy" id="118510"/>
    <lineage>
        <taxon>Eukaryota</taxon>
        <taxon>Viridiplantae</taxon>
        <taxon>Streptophyta</taxon>
        <taxon>Embryophyta</taxon>
        <taxon>Tracheophyta</taxon>
        <taxon>Spermatophyta</taxon>
        <taxon>Magnoliopsida</taxon>
        <taxon>eudicotyledons</taxon>
        <taxon>Gunneridae</taxon>
        <taxon>Pentapetalae</taxon>
        <taxon>asterids</taxon>
        <taxon>campanulids</taxon>
        <taxon>Asterales</taxon>
        <taxon>Asteraceae</taxon>
        <taxon>Asteroideae</taxon>
        <taxon>Anthemideae</taxon>
        <taxon>Anthemidinae</taxon>
        <taxon>Tanacetum</taxon>
    </lineage>
</organism>
<comment type="caution">
    <text evidence="3">The sequence shown here is derived from an EMBL/GenBank/DDBJ whole genome shotgun (WGS) entry which is preliminary data.</text>
</comment>
<evidence type="ECO:0000256" key="2">
    <source>
        <dbReference type="SAM" id="MobiDB-lite"/>
    </source>
</evidence>
<evidence type="ECO:0000256" key="1">
    <source>
        <dbReference type="SAM" id="Coils"/>
    </source>
</evidence>
<evidence type="ECO:0000313" key="3">
    <source>
        <dbReference type="EMBL" id="GEZ22637.1"/>
    </source>
</evidence>
<accession>A0A699I394</accession>
<dbReference type="EMBL" id="BKCJ010254461">
    <property type="protein sequence ID" value="GEZ22637.1"/>
    <property type="molecule type" value="Genomic_DNA"/>
</dbReference>
<name>A0A699I394_TANCI</name>
<keyword evidence="1" id="KW-0175">Coiled coil</keyword>
<sequence>MRRIGKVFSEVDTPLFDVTPPPSPTQEHIPSPPRAQTTQPSSPPPQQPSHTDISQSAMTLLNKLLEICANLTKQVANLEQDKIAQSIEITKLKTSQRIESLADIVMDDQEDASKQGGIVELDVDQDVTLVDAEQDVNADDQGRLAESQAKVVTTAATTITTAQVPKASAPRRMRVQSFWQWLYFSSGNGNFLHWQWEYTSLALTQKVSANMRRIRKGFSGVDTPLFDGMLVSQQAQDVEDATEDEDDVNEKIVELDADENLTLKEVDAEVTMDADVQGRLEESQAKVYHLDIEHAKKVLTMQDTDEAEPAEVEEVIKIVTAAKLMTKVVTTAATTITAAQVPKASASRIRRGVIIQDPKEVATTSIIMQSENDVVDQVKRKESQDNTVIRYQDLKRKPVTEAYARKNMMVYLKNMAGFKMDFFRGMTYTDIRPIFEKHYNLNQAFLERVEEEVTGQEEEGSKRKDDSPEQRAAKKQKTDEEIEELKTHLHIVPNDDDDDVYTESTHLALKVRVVDYQIHHEHNKPYYKIIKADGTHQLFLSFITLLKNFDREDLEMLWKLVQERFQSSEPNSFSDDFLLNTLKYKVSDVQIVSAASIVVNTVSSKEDLEMMWKLVQERFQSSEPKNFSDDFLLNTLKTSRKYAKGLLLLVKDLMLLVQVKAVR</sequence>
<gene>
    <name evidence="3" type="ORF">Tci_494610</name>
</gene>
<feature type="region of interest" description="Disordered" evidence="2">
    <location>
        <begin position="1"/>
        <end position="52"/>
    </location>
</feature>
<feature type="non-terminal residue" evidence="3">
    <location>
        <position position="663"/>
    </location>
</feature>
<protein>
    <submittedName>
        <fullName evidence="3">Uncharacterized protein</fullName>
    </submittedName>
</protein>
<feature type="compositionally biased region" description="Basic and acidic residues" evidence="2">
    <location>
        <begin position="459"/>
        <end position="480"/>
    </location>
</feature>
<dbReference type="AlphaFoldDB" id="A0A699I394"/>
<feature type="coiled-coil region" evidence="1">
    <location>
        <begin position="61"/>
        <end position="88"/>
    </location>
</feature>
<proteinExistence type="predicted"/>
<reference evidence="3" key="1">
    <citation type="journal article" date="2019" name="Sci. Rep.">
        <title>Draft genome of Tanacetum cinerariifolium, the natural source of mosquito coil.</title>
        <authorList>
            <person name="Yamashiro T."/>
            <person name="Shiraishi A."/>
            <person name="Satake H."/>
            <person name="Nakayama K."/>
        </authorList>
    </citation>
    <scope>NUCLEOTIDE SEQUENCE</scope>
</reference>
<feature type="region of interest" description="Disordered" evidence="2">
    <location>
        <begin position="452"/>
        <end position="480"/>
    </location>
</feature>